<dbReference type="InterPro" id="IPR036837">
    <property type="entry name" value="Cation_efflux_CTD_sf"/>
</dbReference>
<gene>
    <name evidence="9" type="ORF">GHYDROH2_00170</name>
</gene>
<dbReference type="InterPro" id="IPR002524">
    <property type="entry name" value="Cation_efflux"/>
</dbReference>
<dbReference type="Gene3D" id="3.30.70.1350">
    <property type="entry name" value="Cation efflux protein, cytoplasmic domain"/>
    <property type="match status" value="1"/>
</dbReference>
<feature type="domain" description="Cation efflux protein cytoplasmic" evidence="8">
    <location>
        <begin position="223"/>
        <end position="298"/>
    </location>
</feature>
<dbReference type="SUPFAM" id="SSF160240">
    <property type="entry name" value="Cation efflux protein cytoplasmic domain-like"/>
    <property type="match status" value="1"/>
</dbReference>
<dbReference type="SUPFAM" id="SSF161111">
    <property type="entry name" value="Cation efflux protein transmembrane domain-like"/>
    <property type="match status" value="1"/>
</dbReference>
<keyword evidence="3 6" id="KW-0812">Transmembrane</keyword>
<evidence type="ECO:0000259" key="7">
    <source>
        <dbReference type="Pfam" id="PF01545"/>
    </source>
</evidence>
<dbReference type="NCBIfam" id="TIGR01297">
    <property type="entry name" value="CDF"/>
    <property type="match status" value="1"/>
</dbReference>
<feature type="transmembrane region" description="Helical" evidence="6">
    <location>
        <begin position="191"/>
        <end position="210"/>
    </location>
</feature>
<sequence length="310" mass="33211">MATSPQKAIHAALAANLLIAVTKFVAAQLSGSSAMLAEGIHSLADTSNELLLLYGRRRALLPPDEQFPFGHGKEVYFWSFVVAILVFAVGAGSSIYQGIDHLMAPHPIRHSSVNYVVLALAAVFEGGSWYVSLREFSRTKGKRGYFAAVHRAKDPSIFVVLLEDSAALLGLGTALAGIVLSHLTGNSMYDASASVIIGLILGVTASILAAETKSLLIGESANREVVEGIREIVRSAEGIKHLNEILTLHMGPEFILVNLSVEFDDSASADDIEAIVAGIDTRIKRAYPHVKRIFVEAEARRAKVKASDIP</sequence>
<dbReference type="InterPro" id="IPR058533">
    <property type="entry name" value="Cation_efflux_TM"/>
</dbReference>
<proteinExistence type="predicted"/>
<evidence type="ECO:0000256" key="6">
    <source>
        <dbReference type="SAM" id="Phobius"/>
    </source>
</evidence>
<protein>
    <submittedName>
        <fullName evidence="9">Cation transporter</fullName>
    </submittedName>
</protein>
<evidence type="ECO:0000256" key="5">
    <source>
        <dbReference type="ARBA" id="ARBA00023136"/>
    </source>
</evidence>
<feature type="transmembrane region" description="Helical" evidence="6">
    <location>
        <begin position="75"/>
        <end position="95"/>
    </location>
</feature>
<feature type="domain" description="Cation efflux protein transmembrane" evidence="7">
    <location>
        <begin position="10"/>
        <end position="216"/>
    </location>
</feature>
<keyword evidence="2" id="KW-0813">Transport</keyword>
<dbReference type="GO" id="GO:0006829">
    <property type="term" value="P:zinc ion transport"/>
    <property type="evidence" value="ECO:0007669"/>
    <property type="project" value="InterPro"/>
</dbReference>
<comment type="caution">
    <text evidence="9">The sequence shown here is derived from an EMBL/GenBank/DDBJ whole genome shotgun (WGS) entry which is preliminary data.</text>
</comment>
<dbReference type="GO" id="GO:0016020">
    <property type="term" value="C:membrane"/>
    <property type="evidence" value="ECO:0007669"/>
    <property type="project" value="UniProtKB-SubCell"/>
</dbReference>
<dbReference type="AlphaFoldDB" id="A0A9W6FX44"/>
<keyword evidence="4 6" id="KW-1133">Transmembrane helix</keyword>
<dbReference type="InterPro" id="IPR027469">
    <property type="entry name" value="Cation_efflux_TMD_sf"/>
</dbReference>
<dbReference type="PANTHER" id="PTHR13414:SF9">
    <property type="entry name" value="PROTON-COUPLED ZINC ANTIPORTER SLC30A9, MITOCHONDRIAL"/>
    <property type="match status" value="1"/>
</dbReference>
<dbReference type="PANTHER" id="PTHR13414">
    <property type="entry name" value="HUEL-CATION TRANSPORTER"/>
    <property type="match status" value="1"/>
</dbReference>
<dbReference type="RefSeq" id="WP_214187561.1">
    <property type="nucleotide sequence ID" value="NZ_BSDS01000001.1"/>
</dbReference>
<dbReference type="Pfam" id="PF01545">
    <property type="entry name" value="Cation_efflux"/>
    <property type="match status" value="1"/>
</dbReference>
<dbReference type="Proteomes" id="UP001144352">
    <property type="component" value="Unassembled WGS sequence"/>
</dbReference>
<name>A0A9W6FX44_9BACT</name>
<comment type="subcellular location">
    <subcellularLocation>
        <location evidence="1">Membrane</location>
        <topology evidence="1">Multi-pass membrane protein</topology>
    </subcellularLocation>
</comment>
<evidence type="ECO:0000259" key="8">
    <source>
        <dbReference type="Pfam" id="PF16916"/>
    </source>
</evidence>
<keyword evidence="10" id="KW-1185">Reference proteome</keyword>
<dbReference type="Pfam" id="PF16916">
    <property type="entry name" value="ZT_dimer"/>
    <property type="match status" value="1"/>
</dbReference>
<dbReference type="InterPro" id="IPR040177">
    <property type="entry name" value="SLC30A9"/>
</dbReference>
<evidence type="ECO:0000256" key="4">
    <source>
        <dbReference type="ARBA" id="ARBA00022989"/>
    </source>
</evidence>
<evidence type="ECO:0000256" key="3">
    <source>
        <dbReference type="ARBA" id="ARBA00022692"/>
    </source>
</evidence>
<evidence type="ECO:0000313" key="9">
    <source>
        <dbReference type="EMBL" id="GLI36516.1"/>
    </source>
</evidence>
<accession>A0A9W6FX44</accession>
<evidence type="ECO:0000313" key="10">
    <source>
        <dbReference type="Proteomes" id="UP001144352"/>
    </source>
</evidence>
<evidence type="ECO:0000256" key="1">
    <source>
        <dbReference type="ARBA" id="ARBA00004141"/>
    </source>
</evidence>
<dbReference type="InterPro" id="IPR027470">
    <property type="entry name" value="Cation_efflux_CTD"/>
</dbReference>
<dbReference type="GO" id="GO:0008324">
    <property type="term" value="F:monoatomic cation transmembrane transporter activity"/>
    <property type="evidence" value="ECO:0007669"/>
    <property type="project" value="InterPro"/>
</dbReference>
<dbReference type="Gene3D" id="1.20.1510.10">
    <property type="entry name" value="Cation efflux protein transmembrane domain"/>
    <property type="match status" value="1"/>
</dbReference>
<feature type="transmembrane region" description="Helical" evidence="6">
    <location>
        <begin position="115"/>
        <end position="136"/>
    </location>
</feature>
<feature type="transmembrane region" description="Helical" evidence="6">
    <location>
        <begin position="157"/>
        <end position="179"/>
    </location>
</feature>
<organism evidence="9 10">
    <name type="scientific">Geobacter hydrogenophilus</name>
    <dbReference type="NCBI Taxonomy" id="40983"/>
    <lineage>
        <taxon>Bacteria</taxon>
        <taxon>Pseudomonadati</taxon>
        <taxon>Thermodesulfobacteriota</taxon>
        <taxon>Desulfuromonadia</taxon>
        <taxon>Geobacterales</taxon>
        <taxon>Geobacteraceae</taxon>
        <taxon>Geobacter</taxon>
    </lineage>
</organism>
<evidence type="ECO:0000256" key="2">
    <source>
        <dbReference type="ARBA" id="ARBA00022448"/>
    </source>
</evidence>
<reference evidence="9" key="1">
    <citation type="submission" date="2022-12" db="EMBL/GenBank/DDBJ databases">
        <title>Reference genome sequencing for broad-spectrum identification of bacterial and archaeal isolates by mass spectrometry.</title>
        <authorList>
            <person name="Sekiguchi Y."/>
            <person name="Tourlousse D.M."/>
        </authorList>
    </citation>
    <scope>NUCLEOTIDE SEQUENCE</scope>
    <source>
        <strain evidence="9">H2</strain>
    </source>
</reference>
<dbReference type="EMBL" id="BSDS01000001">
    <property type="protein sequence ID" value="GLI36516.1"/>
    <property type="molecule type" value="Genomic_DNA"/>
</dbReference>
<keyword evidence="5 6" id="KW-0472">Membrane</keyword>